<gene>
    <name evidence="2" type="ORF">FNJ47_04345</name>
</gene>
<keyword evidence="1" id="KW-0812">Transmembrane</keyword>
<name>A0A6P1B9Q1_9BRAD</name>
<evidence type="ECO:0000256" key="1">
    <source>
        <dbReference type="SAM" id="Phobius"/>
    </source>
</evidence>
<sequence length="107" mass="11378">MELIICHDCSGQVSFSAQSCPHCGSEEPAGPYQMSRREKRAFRREAHNDRNLIVGMSACSIAGAVTGWITAGGFFQSMVLPPLYAIIGASVGLGAALLVNVFSARMT</sequence>
<organism evidence="2 3">
    <name type="scientific">Bradyrhizobium uaiense</name>
    <dbReference type="NCBI Taxonomy" id="2594946"/>
    <lineage>
        <taxon>Bacteria</taxon>
        <taxon>Pseudomonadati</taxon>
        <taxon>Pseudomonadota</taxon>
        <taxon>Alphaproteobacteria</taxon>
        <taxon>Hyphomicrobiales</taxon>
        <taxon>Nitrobacteraceae</taxon>
        <taxon>Bradyrhizobium</taxon>
    </lineage>
</organism>
<evidence type="ECO:0000313" key="3">
    <source>
        <dbReference type="Proteomes" id="UP000468531"/>
    </source>
</evidence>
<feature type="transmembrane region" description="Helical" evidence="1">
    <location>
        <begin position="52"/>
        <end position="71"/>
    </location>
</feature>
<dbReference type="EMBL" id="VKHP01000009">
    <property type="protein sequence ID" value="NEU95079.1"/>
    <property type="molecule type" value="Genomic_DNA"/>
</dbReference>
<keyword evidence="1" id="KW-0472">Membrane</keyword>
<dbReference type="Proteomes" id="UP000468531">
    <property type="component" value="Unassembled WGS sequence"/>
</dbReference>
<comment type="caution">
    <text evidence="2">The sequence shown here is derived from an EMBL/GenBank/DDBJ whole genome shotgun (WGS) entry which is preliminary data.</text>
</comment>
<proteinExistence type="predicted"/>
<protein>
    <submittedName>
        <fullName evidence="2">Uncharacterized protein</fullName>
    </submittedName>
</protein>
<dbReference type="AlphaFoldDB" id="A0A6P1B9Q1"/>
<accession>A0A6P1B9Q1</accession>
<feature type="transmembrane region" description="Helical" evidence="1">
    <location>
        <begin position="83"/>
        <end position="102"/>
    </location>
</feature>
<keyword evidence="3" id="KW-1185">Reference proteome</keyword>
<reference evidence="2 3" key="1">
    <citation type="journal article" date="2020" name="Arch. Microbiol.">
        <title>Bradyrhizobium uaiense sp. nov., a new highly efficient cowpea symbiont.</title>
        <authorList>
            <person name="Cabral Michel D."/>
            <person name="Azarias Guimaraes A."/>
            <person name="Martins da Costa E."/>
            <person name="Soares de Carvalho T."/>
            <person name="Balsanelli E."/>
            <person name="Willems A."/>
            <person name="Maltempi de Souza E."/>
            <person name="de Souza Moreira F.M."/>
        </authorList>
    </citation>
    <scope>NUCLEOTIDE SEQUENCE [LARGE SCALE GENOMIC DNA]</scope>
    <source>
        <strain evidence="2 3">UFLA 03-164</strain>
    </source>
</reference>
<evidence type="ECO:0000313" key="2">
    <source>
        <dbReference type="EMBL" id="NEU95079.1"/>
    </source>
</evidence>
<keyword evidence="1" id="KW-1133">Transmembrane helix</keyword>